<feature type="compositionally biased region" description="Polar residues" evidence="1">
    <location>
        <begin position="100"/>
        <end position="112"/>
    </location>
</feature>
<feature type="compositionally biased region" description="Polar residues" evidence="1">
    <location>
        <begin position="18"/>
        <end position="40"/>
    </location>
</feature>
<sequence length="232" mass="24412">MNSTATVSTRARPDAMSGTMSEQDFQTPDRSTTKALSSVPVTGHPEEKKDDTISDGNINTRNVQSSATMVTPLDAFSTAAARKEASAAAAAHLDNKQVRFDSTNGSKNNSSAKAKAIEATTHSTAGSDEGDSSSSSTSSPSSGKRGLVSRRGGRCASPGRRSLLPSSSNGVKESPALEFQTFLTPARTSSSNRNKEKKSEEESSSGETIPSHFSANSTDRKESDRENKNYPA</sequence>
<gene>
    <name evidence="2" type="ORF">PSNMU_V1.4_AUG-EV-PASAV3_0044940</name>
</gene>
<name>A0A448Z6J7_9STRA</name>
<dbReference type="EMBL" id="CAACVS010000137">
    <property type="protein sequence ID" value="VEU37667.1"/>
    <property type="molecule type" value="Genomic_DNA"/>
</dbReference>
<accession>A0A448Z6J7</accession>
<feature type="region of interest" description="Disordered" evidence="1">
    <location>
        <begin position="1"/>
        <end position="65"/>
    </location>
</feature>
<organism evidence="2 3">
    <name type="scientific">Pseudo-nitzschia multistriata</name>
    <dbReference type="NCBI Taxonomy" id="183589"/>
    <lineage>
        <taxon>Eukaryota</taxon>
        <taxon>Sar</taxon>
        <taxon>Stramenopiles</taxon>
        <taxon>Ochrophyta</taxon>
        <taxon>Bacillariophyta</taxon>
        <taxon>Bacillariophyceae</taxon>
        <taxon>Bacillariophycidae</taxon>
        <taxon>Bacillariales</taxon>
        <taxon>Bacillariaceae</taxon>
        <taxon>Pseudo-nitzschia</taxon>
    </lineage>
</organism>
<feature type="compositionally biased region" description="Polar residues" evidence="1">
    <location>
        <begin position="206"/>
        <end position="217"/>
    </location>
</feature>
<proteinExistence type="predicted"/>
<feature type="region of interest" description="Disordered" evidence="1">
    <location>
        <begin position="89"/>
        <end position="232"/>
    </location>
</feature>
<protein>
    <submittedName>
        <fullName evidence="2">Uncharacterized protein</fullName>
    </submittedName>
</protein>
<dbReference type="AlphaFoldDB" id="A0A448Z6J7"/>
<feature type="compositionally biased region" description="Basic and acidic residues" evidence="1">
    <location>
        <begin position="218"/>
        <end position="232"/>
    </location>
</feature>
<feature type="compositionally biased region" description="Polar residues" evidence="1">
    <location>
        <begin position="54"/>
        <end position="65"/>
    </location>
</feature>
<dbReference type="Proteomes" id="UP000291116">
    <property type="component" value="Unassembled WGS sequence"/>
</dbReference>
<reference evidence="2 3" key="1">
    <citation type="submission" date="2019-01" db="EMBL/GenBank/DDBJ databases">
        <authorList>
            <person name="Ferrante I. M."/>
        </authorList>
    </citation>
    <scope>NUCLEOTIDE SEQUENCE [LARGE SCALE GENOMIC DNA]</scope>
    <source>
        <strain evidence="2 3">B856</strain>
    </source>
</reference>
<evidence type="ECO:0000256" key="1">
    <source>
        <dbReference type="SAM" id="MobiDB-lite"/>
    </source>
</evidence>
<evidence type="ECO:0000313" key="2">
    <source>
        <dbReference type="EMBL" id="VEU37667.1"/>
    </source>
</evidence>
<keyword evidence="3" id="KW-1185">Reference proteome</keyword>
<feature type="compositionally biased region" description="Low complexity" evidence="1">
    <location>
        <begin position="157"/>
        <end position="170"/>
    </location>
</feature>
<evidence type="ECO:0000313" key="3">
    <source>
        <dbReference type="Proteomes" id="UP000291116"/>
    </source>
</evidence>
<feature type="compositionally biased region" description="Low complexity" evidence="1">
    <location>
        <begin position="123"/>
        <end position="142"/>
    </location>
</feature>